<accession>A0ABM4TZH6</accession>
<sequence length="380" mass="43664">MITAERWDVSRTHHLCLNCLNKHRSLCISRKTCNINNCCERHHPLYRAEHQRQATAPELESGHILAHRHADQTNFRIVPIKIDYKTQQINTFAYLDEGSSVTLIEETIFQKLGVTGVPHPLCLKWTDNTTHVEETSKTATLRVINTQIGAKFKLRDARSVRSLNLPMQSANMKELAMKFPYFKGLPIASYANVRPTIIVGADNWNLAVPLRIREGAWRQPIASKTRLGWTLQIPPNRRSNPEGHVNIHECRCYEADTALHEAIKQTFAVETPRRAHLYSEADYRAIAIMNSTARFEDGRFEIGLLWKSENAALPDSYPSALRRLMCLQRKFVKEPVLKTHTQKEIDNLVQKKYARKLNAADLTREGMVSTKLYNYKPEQT</sequence>
<evidence type="ECO:0000313" key="2">
    <source>
        <dbReference type="RefSeq" id="XP_070855350.1"/>
    </source>
</evidence>
<dbReference type="GeneID" id="139354975"/>
<gene>
    <name evidence="2" type="primary">LOC139354975</name>
</gene>
<evidence type="ECO:0008006" key="3">
    <source>
        <dbReference type="Google" id="ProtNLM"/>
    </source>
</evidence>
<proteinExistence type="predicted"/>
<reference evidence="2" key="1">
    <citation type="submission" date="2025-08" db="UniProtKB">
        <authorList>
            <consortium name="RefSeq"/>
        </authorList>
    </citation>
    <scope>IDENTIFICATION</scope>
</reference>
<dbReference type="PANTHER" id="PTHR47331">
    <property type="entry name" value="PHD-TYPE DOMAIN-CONTAINING PROTEIN"/>
    <property type="match status" value="1"/>
</dbReference>
<dbReference type="Proteomes" id="UP001652628">
    <property type="component" value="Unplaced"/>
</dbReference>
<dbReference type="PANTHER" id="PTHR47331:SF5">
    <property type="entry name" value="RIBONUCLEASE H"/>
    <property type="match status" value="1"/>
</dbReference>
<keyword evidence="1" id="KW-1185">Reference proteome</keyword>
<organism evidence="1 2">
    <name type="scientific">Drosophila suzukii</name>
    <name type="common">Spotted-wing drosophila fruit fly</name>
    <dbReference type="NCBI Taxonomy" id="28584"/>
    <lineage>
        <taxon>Eukaryota</taxon>
        <taxon>Metazoa</taxon>
        <taxon>Ecdysozoa</taxon>
        <taxon>Arthropoda</taxon>
        <taxon>Hexapoda</taxon>
        <taxon>Insecta</taxon>
        <taxon>Pterygota</taxon>
        <taxon>Neoptera</taxon>
        <taxon>Endopterygota</taxon>
        <taxon>Diptera</taxon>
        <taxon>Brachycera</taxon>
        <taxon>Muscomorpha</taxon>
        <taxon>Ephydroidea</taxon>
        <taxon>Drosophilidae</taxon>
        <taxon>Drosophila</taxon>
        <taxon>Sophophora</taxon>
    </lineage>
</organism>
<name>A0ABM4TZH6_DROSZ</name>
<protein>
    <recommendedName>
        <fullName evidence="3">Peptidase aspartic putative domain-containing protein</fullName>
    </recommendedName>
</protein>
<dbReference type="RefSeq" id="XP_070855350.1">
    <property type="nucleotide sequence ID" value="XM_070999249.1"/>
</dbReference>
<evidence type="ECO:0000313" key="1">
    <source>
        <dbReference type="Proteomes" id="UP001652628"/>
    </source>
</evidence>